<feature type="region of interest" description="Disordered" evidence="1">
    <location>
        <begin position="1"/>
        <end position="166"/>
    </location>
</feature>
<feature type="compositionally biased region" description="Polar residues" evidence="1">
    <location>
        <begin position="68"/>
        <end position="89"/>
    </location>
</feature>
<comment type="caution">
    <text evidence="2">The sequence shown here is derived from an EMBL/GenBank/DDBJ whole genome shotgun (WGS) entry which is preliminary data.</text>
</comment>
<evidence type="ECO:0000313" key="2">
    <source>
        <dbReference type="EMBL" id="CAK8686392.1"/>
    </source>
</evidence>
<feature type="compositionally biased region" description="Basic and acidic residues" evidence="1">
    <location>
        <begin position="150"/>
        <end position="164"/>
    </location>
</feature>
<protein>
    <submittedName>
        <fullName evidence="2">Uncharacterized protein</fullName>
    </submittedName>
</protein>
<reference evidence="2 3" key="1">
    <citation type="submission" date="2024-02" db="EMBL/GenBank/DDBJ databases">
        <authorList>
            <person name="Daric V."/>
            <person name="Darras S."/>
        </authorList>
    </citation>
    <scope>NUCLEOTIDE SEQUENCE [LARGE SCALE GENOMIC DNA]</scope>
</reference>
<gene>
    <name evidence="2" type="ORF">CVLEPA_LOCUS18331</name>
</gene>
<dbReference type="Proteomes" id="UP001642483">
    <property type="component" value="Unassembled WGS sequence"/>
</dbReference>
<proteinExistence type="predicted"/>
<feature type="compositionally biased region" description="Low complexity" evidence="1">
    <location>
        <begin position="120"/>
        <end position="131"/>
    </location>
</feature>
<keyword evidence="3" id="KW-1185">Reference proteome</keyword>
<evidence type="ECO:0000256" key="1">
    <source>
        <dbReference type="SAM" id="MobiDB-lite"/>
    </source>
</evidence>
<sequence>MFKAMVFESKSQTAQNTSQKKTTGIMASSGSFRFSRKSRSQSFPVFNSEDLPSGAAKEEMTSKHSRKNSATFSSISEDSTKSRSSSPPATSLIPISILDEDVKPTPSRRACRDLQKDSRSSSLRSTSLSKTKFTDVPRPSMTQDTSTVKFHGDSNRDQKRRSNQDAHYVTKVGQGTSWSHFLLRYSTFLLWHKHMLLGD</sequence>
<dbReference type="EMBL" id="CAWYQH010000102">
    <property type="protein sequence ID" value="CAK8686392.1"/>
    <property type="molecule type" value="Genomic_DNA"/>
</dbReference>
<feature type="compositionally biased region" description="Basic and acidic residues" evidence="1">
    <location>
        <begin position="110"/>
        <end position="119"/>
    </location>
</feature>
<name>A0ABP0G3H1_CLALP</name>
<evidence type="ECO:0000313" key="3">
    <source>
        <dbReference type="Proteomes" id="UP001642483"/>
    </source>
</evidence>
<accession>A0ABP0G3H1</accession>
<feature type="compositionally biased region" description="Polar residues" evidence="1">
    <location>
        <begin position="9"/>
        <end position="26"/>
    </location>
</feature>
<organism evidence="2 3">
    <name type="scientific">Clavelina lepadiformis</name>
    <name type="common">Light-bulb sea squirt</name>
    <name type="synonym">Ascidia lepadiformis</name>
    <dbReference type="NCBI Taxonomy" id="159417"/>
    <lineage>
        <taxon>Eukaryota</taxon>
        <taxon>Metazoa</taxon>
        <taxon>Chordata</taxon>
        <taxon>Tunicata</taxon>
        <taxon>Ascidiacea</taxon>
        <taxon>Aplousobranchia</taxon>
        <taxon>Clavelinidae</taxon>
        <taxon>Clavelina</taxon>
    </lineage>
</organism>